<dbReference type="Proteomes" id="UP001056120">
    <property type="component" value="Linkage Group LG01"/>
</dbReference>
<reference evidence="1 2" key="2">
    <citation type="journal article" date="2022" name="Mol. Ecol. Resour.">
        <title>The genomes of chicory, endive, great burdock and yacon provide insights into Asteraceae paleo-polyploidization history and plant inulin production.</title>
        <authorList>
            <person name="Fan W."/>
            <person name="Wang S."/>
            <person name="Wang H."/>
            <person name="Wang A."/>
            <person name="Jiang F."/>
            <person name="Liu H."/>
            <person name="Zhao H."/>
            <person name="Xu D."/>
            <person name="Zhang Y."/>
        </authorList>
    </citation>
    <scope>NUCLEOTIDE SEQUENCE [LARGE SCALE GENOMIC DNA]</scope>
    <source>
        <strain evidence="2">cv. Yunnan</strain>
        <tissue evidence="1">Leaves</tissue>
    </source>
</reference>
<sequence>MRCRSDPLKMEALVNRLRESTSARNDVQDEEFVDNEDESKDNDQEDEANHETHMKHSTGEGLPECLWLMMCEPKLSMEVSKETWVSGKDFIRRHSRRKKPPPLLAVKSTDGQDESKDDKQVTATVVALVQPGMSSCSFLAGTVYGGDARAEAGECGERAEAGECGGV</sequence>
<comment type="caution">
    <text evidence="1">The sequence shown here is derived from an EMBL/GenBank/DDBJ whole genome shotgun (WGS) entry which is preliminary data.</text>
</comment>
<evidence type="ECO:0000313" key="1">
    <source>
        <dbReference type="EMBL" id="KAI3828229.1"/>
    </source>
</evidence>
<keyword evidence="2" id="KW-1185">Reference proteome</keyword>
<organism evidence="1 2">
    <name type="scientific">Smallanthus sonchifolius</name>
    <dbReference type="NCBI Taxonomy" id="185202"/>
    <lineage>
        <taxon>Eukaryota</taxon>
        <taxon>Viridiplantae</taxon>
        <taxon>Streptophyta</taxon>
        <taxon>Embryophyta</taxon>
        <taxon>Tracheophyta</taxon>
        <taxon>Spermatophyta</taxon>
        <taxon>Magnoliopsida</taxon>
        <taxon>eudicotyledons</taxon>
        <taxon>Gunneridae</taxon>
        <taxon>Pentapetalae</taxon>
        <taxon>asterids</taxon>
        <taxon>campanulids</taxon>
        <taxon>Asterales</taxon>
        <taxon>Asteraceae</taxon>
        <taxon>Asteroideae</taxon>
        <taxon>Heliantheae alliance</taxon>
        <taxon>Millerieae</taxon>
        <taxon>Smallanthus</taxon>
    </lineage>
</organism>
<protein>
    <submittedName>
        <fullName evidence="1">Uncharacterized protein</fullName>
    </submittedName>
</protein>
<name>A0ACB9K7N4_9ASTR</name>
<proteinExistence type="predicted"/>
<gene>
    <name evidence="1" type="ORF">L1987_02326</name>
</gene>
<accession>A0ACB9K7N4</accession>
<evidence type="ECO:0000313" key="2">
    <source>
        <dbReference type="Proteomes" id="UP001056120"/>
    </source>
</evidence>
<reference evidence="2" key="1">
    <citation type="journal article" date="2022" name="Mol. Ecol. Resour.">
        <title>The genomes of chicory, endive, great burdock and yacon provide insights into Asteraceae palaeo-polyploidization history and plant inulin production.</title>
        <authorList>
            <person name="Fan W."/>
            <person name="Wang S."/>
            <person name="Wang H."/>
            <person name="Wang A."/>
            <person name="Jiang F."/>
            <person name="Liu H."/>
            <person name="Zhao H."/>
            <person name="Xu D."/>
            <person name="Zhang Y."/>
        </authorList>
    </citation>
    <scope>NUCLEOTIDE SEQUENCE [LARGE SCALE GENOMIC DNA]</scope>
    <source>
        <strain evidence="2">cv. Yunnan</strain>
    </source>
</reference>
<dbReference type="EMBL" id="CM042018">
    <property type="protein sequence ID" value="KAI3828229.1"/>
    <property type="molecule type" value="Genomic_DNA"/>
</dbReference>